<evidence type="ECO:0000313" key="6">
    <source>
        <dbReference type="EMBL" id="QBP18963.1"/>
    </source>
</evidence>
<dbReference type="RefSeq" id="WP_133442520.1">
    <property type="nucleotide sequence ID" value="NZ_CP034726.1"/>
</dbReference>
<evidence type="ECO:0000256" key="5">
    <source>
        <dbReference type="SAM" id="Phobius"/>
    </source>
</evidence>
<evidence type="ECO:0000313" key="7">
    <source>
        <dbReference type="Proteomes" id="UP000294321"/>
    </source>
</evidence>
<dbReference type="Pfam" id="PF07457">
    <property type="entry name" value="DUF1516"/>
    <property type="match status" value="1"/>
</dbReference>
<evidence type="ECO:0000256" key="3">
    <source>
        <dbReference type="ARBA" id="ARBA00022989"/>
    </source>
</evidence>
<evidence type="ECO:0000256" key="4">
    <source>
        <dbReference type="ARBA" id="ARBA00023136"/>
    </source>
</evidence>
<dbReference type="KEGG" id="lji:ELX58_07725"/>
<keyword evidence="2 5" id="KW-0812">Transmembrane</keyword>
<feature type="transmembrane region" description="Helical" evidence="5">
    <location>
        <begin position="6"/>
        <end position="21"/>
    </location>
</feature>
<sequence>MFTWLHIILVVALLVFLFLDLRRKGGYRPYVFAIRTIYILFILDGLWLYPLAWMRTPLLAYFKVIASILVICFLEYLVVQRFKNQLSKLDIWLGVILLLALIILGLATAQWGPWVNL</sequence>
<dbReference type="Proteomes" id="UP000294321">
    <property type="component" value="Chromosome"/>
</dbReference>
<keyword evidence="1" id="KW-1003">Cell membrane</keyword>
<gene>
    <name evidence="6" type="ORF">ELX58_07725</name>
</gene>
<evidence type="ECO:0000256" key="2">
    <source>
        <dbReference type="ARBA" id="ARBA00022692"/>
    </source>
</evidence>
<feature type="transmembrane region" description="Helical" evidence="5">
    <location>
        <begin position="58"/>
        <end position="79"/>
    </location>
</feature>
<dbReference type="OrthoDB" id="2299782at2"/>
<feature type="transmembrane region" description="Helical" evidence="5">
    <location>
        <begin position="91"/>
        <end position="111"/>
    </location>
</feature>
<keyword evidence="7" id="KW-1185">Reference proteome</keyword>
<accession>A0A4P6ZMV2</accession>
<keyword evidence="4 5" id="KW-0472">Membrane</keyword>
<evidence type="ECO:0000256" key="1">
    <source>
        <dbReference type="ARBA" id="ARBA00022475"/>
    </source>
</evidence>
<reference evidence="7" key="1">
    <citation type="submission" date="2018-12" db="EMBL/GenBank/DDBJ databases">
        <title>A new species of lactobacillus.</title>
        <authorList>
            <person name="Jian Y."/>
            <person name="Xin L."/>
            <person name="Hong Z.J."/>
            <person name="Ming L.Z."/>
            <person name="Hong X.Z."/>
        </authorList>
    </citation>
    <scope>NUCLEOTIDE SEQUENCE [LARGE SCALE GENOMIC DNA]</scope>
    <source>
        <strain evidence="7">HSLZ-75</strain>
    </source>
</reference>
<keyword evidence="3 5" id="KW-1133">Transmembrane helix</keyword>
<dbReference type="EMBL" id="CP034726">
    <property type="protein sequence ID" value="QBP18963.1"/>
    <property type="molecule type" value="Genomic_DNA"/>
</dbReference>
<dbReference type="AlphaFoldDB" id="A0A4P6ZMV2"/>
<name>A0A4P6ZMV2_9LACO</name>
<organism evidence="6 7">
    <name type="scientific">Acetilactobacillus jinshanensis</name>
    <dbReference type="NCBI Taxonomy" id="1720083"/>
    <lineage>
        <taxon>Bacteria</taxon>
        <taxon>Bacillati</taxon>
        <taxon>Bacillota</taxon>
        <taxon>Bacilli</taxon>
        <taxon>Lactobacillales</taxon>
        <taxon>Lactobacillaceae</taxon>
        <taxon>Acetilactobacillus</taxon>
    </lineage>
</organism>
<proteinExistence type="predicted"/>
<dbReference type="InterPro" id="IPR010899">
    <property type="entry name" value="UPF0344"/>
</dbReference>
<protein>
    <submittedName>
        <fullName evidence="6">DUF1516 family protein</fullName>
    </submittedName>
</protein>
<feature type="transmembrane region" description="Helical" evidence="5">
    <location>
        <begin position="33"/>
        <end position="52"/>
    </location>
</feature>